<evidence type="ECO:0008006" key="4">
    <source>
        <dbReference type="Google" id="ProtNLM"/>
    </source>
</evidence>
<evidence type="ECO:0000313" key="3">
    <source>
        <dbReference type="Proteomes" id="UP000664132"/>
    </source>
</evidence>
<keyword evidence="3" id="KW-1185">Reference proteome</keyword>
<dbReference type="GO" id="GO:0016491">
    <property type="term" value="F:oxidoreductase activity"/>
    <property type="evidence" value="ECO:0007669"/>
    <property type="project" value="InterPro"/>
</dbReference>
<comment type="similarity">
    <text evidence="1">Belongs to the asaB hydroxylase/desaturase family.</text>
</comment>
<accession>A0A8H7T9N8</accession>
<evidence type="ECO:0000313" key="2">
    <source>
        <dbReference type="EMBL" id="KAG4415944.1"/>
    </source>
</evidence>
<name>A0A8H7T9N8_9HELO</name>
<sequence>MGSISEPLPHQTHGTFRYISKGITPTPSTHFYHLPTLSEFGDVRSLPLTNIRPSLDQGADTPYKLSTHGFTAVRSPSSMSSPPFRHQDWNNESLLKEVYIPETEALLKRITGAKAVLTDSLVMRQNLHSEVDGLAREESEEEMLLIPKMVGTKAGSGGSPAPKVHLDYSPKGARTHLRKYHPKTREFAREIVDAEDRLLAEGVNSEEMKDKYDGPRWALFSIWRPLKTVLRDPLALSDCTSFPKKDYVEFEVVFPSGVREDREEKGHPENVFLAYGSESHEWFWIEKQEPDEVLIIQLFDSEAEKEGRGVAGGVMHSSVNIEGTENEEARESVEVRCIAIW</sequence>
<organism evidence="2 3">
    <name type="scientific">Cadophora malorum</name>
    <dbReference type="NCBI Taxonomy" id="108018"/>
    <lineage>
        <taxon>Eukaryota</taxon>
        <taxon>Fungi</taxon>
        <taxon>Dikarya</taxon>
        <taxon>Ascomycota</taxon>
        <taxon>Pezizomycotina</taxon>
        <taxon>Leotiomycetes</taxon>
        <taxon>Helotiales</taxon>
        <taxon>Ploettnerulaceae</taxon>
        <taxon>Cadophora</taxon>
    </lineage>
</organism>
<reference evidence="2" key="1">
    <citation type="submission" date="2021-02" db="EMBL/GenBank/DDBJ databases">
        <title>Genome sequence Cadophora malorum strain M34.</title>
        <authorList>
            <person name="Stefanovic E."/>
            <person name="Vu D."/>
            <person name="Scully C."/>
            <person name="Dijksterhuis J."/>
            <person name="Roader J."/>
            <person name="Houbraken J."/>
        </authorList>
    </citation>
    <scope>NUCLEOTIDE SEQUENCE</scope>
    <source>
        <strain evidence="2">M34</strain>
    </source>
</reference>
<dbReference type="PANTHER" id="PTHR34598:SF3">
    <property type="entry name" value="OXIDOREDUCTASE AN1597"/>
    <property type="match status" value="1"/>
</dbReference>
<comment type="caution">
    <text evidence="2">The sequence shown here is derived from an EMBL/GenBank/DDBJ whole genome shotgun (WGS) entry which is preliminary data.</text>
</comment>
<dbReference type="PANTHER" id="PTHR34598">
    <property type="entry name" value="BLL6449 PROTEIN"/>
    <property type="match status" value="1"/>
</dbReference>
<dbReference type="Proteomes" id="UP000664132">
    <property type="component" value="Unassembled WGS sequence"/>
</dbReference>
<dbReference type="EMBL" id="JAFJYH010000202">
    <property type="protein sequence ID" value="KAG4415944.1"/>
    <property type="molecule type" value="Genomic_DNA"/>
</dbReference>
<dbReference type="OrthoDB" id="412788at2759"/>
<protein>
    <recommendedName>
        <fullName evidence="4">GA4 desaturase</fullName>
    </recommendedName>
</protein>
<dbReference type="AlphaFoldDB" id="A0A8H7T9N8"/>
<dbReference type="NCBIfam" id="NF041278">
    <property type="entry name" value="CmcJ_NvfI_EfuI"/>
    <property type="match status" value="1"/>
</dbReference>
<dbReference type="InterPro" id="IPR044053">
    <property type="entry name" value="AsaB-like"/>
</dbReference>
<evidence type="ECO:0000256" key="1">
    <source>
        <dbReference type="ARBA" id="ARBA00023604"/>
    </source>
</evidence>
<proteinExistence type="inferred from homology"/>
<gene>
    <name evidence="2" type="ORF">IFR04_010894</name>
</gene>